<protein>
    <submittedName>
        <fullName evidence="6">Secretion system effector protein SseC</fullName>
    </submittedName>
</protein>
<dbReference type="Pfam" id="PF04888">
    <property type="entry name" value="SseC"/>
    <property type="match status" value="1"/>
</dbReference>
<evidence type="ECO:0000256" key="2">
    <source>
        <dbReference type="ARBA" id="ARBA00022870"/>
    </source>
</evidence>
<evidence type="ECO:0000259" key="5">
    <source>
        <dbReference type="Pfam" id="PF04888"/>
    </source>
</evidence>
<keyword evidence="2" id="KW-0472">Membrane</keyword>
<keyword evidence="2" id="KW-1043">Host membrane</keyword>
<dbReference type="Proteomes" id="UP000043316">
    <property type="component" value="Unassembled WGS sequence"/>
</dbReference>
<proteinExistence type="inferred from homology"/>
<comment type="subcellular location">
    <subcellularLocation>
        <location evidence="1">Host membrane</location>
        <topology evidence="1">Multi-pass membrane protein</topology>
    </subcellularLocation>
</comment>
<feature type="domain" description="Translocator protein BipB-like C-terminal" evidence="5">
    <location>
        <begin position="98"/>
        <end position="486"/>
    </location>
</feature>
<keyword evidence="3" id="KW-0843">Virulence</keyword>
<dbReference type="EMBL" id="CWJI01000017">
    <property type="protein sequence ID" value="CRY56840.1"/>
    <property type="molecule type" value="Genomic_DNA"/>
</dbReference>
<reference evidence="7" key="1">
    <citation type="submission" date="2015-03" db="EMBL/GenBank/DDBJ databases">
        <authorList>
            <consortium name="Pathogen Informatics"/>
        </authorList>
    </citation>
    <scope>NUCLEOTIDE SEQUENCE [LARGE SCALE GENOMIC DNA]</scope>
    <source>
        <strain evidence="7">R148</strain>
    </source>
</reference>
<evidence type="ECO:0000313" key="6">
    <source>
        <dbReference type="EMBL" id="CRY56840.1"/>
    </source>
</evidence>
<dbReference type="InterPro" id="IPR006972">
    <property type="entry name" value="BipB-like_C"/>
</dbReference>
<sequence>MSSVIDFKSDIPPDWATAALAGKATPLLPATLPDWRAIAGYPPSADINLMSPKVTQQKAQDALDRLLVALPQLSGEKGGSDRLYLDRLESIDMKNIVAMAGSLNLSIFSDLCKSIGKQIERASDVQTFLRDKRVADYQQQIDKAVEQADKAKKAGIFSAVCDWIIGAVEVVYGAMKLAQGILTGDPLALASGAAYVAAGTAGLVKAAAETAMLLGASKEKCQDVIDVAGKVQLGCECLAMVVDVFQACRAINAARVVTKSAGNVLKSGGSEVLLNAVKGGSEAEIGQLTQQFAKEVSQKVCSEMAFANGGIEMVEASEMAAAAAKQAANAELTLVRSITKSFTSAGIEKLVGESTKALVMDVLKKGVTLTAAEFEQQCVNAIMKRMIKQVIKDICTSPLHIIQRCTQGINQINIGQLAIQKAGLQKEIETLLLNQSFIQFMDDWVEKNKQQQTTQLKDISNNAQDTLSQLNGNIQQNGMLQTKIANSLI</sequence>
<evidence type="ECO:0000313" key="7">
    <source>
        <dbReference type="Proteomes" id="UP000043316"/>
    </source>
</evidence>
<dbReference type="AlphaFoldDB" id="A0A0H5M0K8"/>
<evidence type="ECO:0000256" key="3">
    <source>
        <dbReference type="ARBA" id="ARBA00023026"/>
    </source>
</evidence>
<accession>A0A0H5M0K8</accession>
<organism evidence="6 7">
    <name type="scientific">Yersinia intermedia</name>
    <dbReference type="NCBI Taxonomy" id="631"/>
    <lineage>
        <taxon>Bacteria</taxon>
        <taxon>Pseudomonadati</taxon>
        <taxon>Pseudomonadota</taxon>
        <taxon>Gammaproteobacteria</taxon>
        <taxon>Enterobacterales</taxon>
        <taxon>Yersiniaceae</taxon>
        <taxon>Yersinia</taxon>
    </lineage>
</organism>
<evidence type="ECO:0000256" key="4">
    <source>
        <dbReference type="ARBA" id="ARBA00035640"/>
    </source>
</evidence>
<name>A0A0H5M0K8_YERIN</name>
<evidence type="ECO:0000256" key="1">
    <source>
        <dbReference type="ARBA" id="ARBA00004301"/>
    </source>
</evidence>
<dbReference type="RefSeq" id="WP_049605096.1">
    <property type="nucleotide sequence ID" value="NZ_CWJI01000017.1"/>
</dbReference>
<comment type="similarity">
    <text evidence="4">Belongs to the SctE/SipB/YopB family.</text>
</comment>
<gene>
    <name evidence="6" type="primary">sseC</name>
    <name evidence="6" type="ORF">ERS008476_03885</name>
</gene>
<dbReference type="GO" id="GO:0033644">
    <property type="term" value="C:host cell membrane"/>
    <property type="evidence" value="ECO:0007669"/>
    <property type="project" value="UniProtKB-SubCell"/>
</dbReference>